<dbReference type="Proteomes" id="UP000069030">
    <property type="component" value="Chromosome"/>
</dbReference>
<protein>
    <submittedName>
        <fullName evidence="4">Damage-inducible protein DinB</fullName>
    </submittedName>
</protein>
<dbReference type="KEGG" id="mod:AS202_04850"/>
<dbReference type="InterPro" id="IPR034660">
    <property type="entry name" value="DinB/YfiT-like"/>
</dbReference>
<gene>
    <name evidence="4" type="ORF">AS202_04850</name>
</gene>
<sequence length="164" mass="18821">MSITKSYLLELGHELNSTKKIVACVPNDKWGWKPHEKSMNLGDLAKHIVELTIWTENILTKDSLDFQIDYKPLEAQTTEELLVLLDKYEKAVISALNMFDEEKWMSEWKLKSGDHIIVAMPKVGANRFIVNNHIYHHRGQLSVYLRLLDVAIPGMYGPSADDVK</sequence>
<feature type="binding site" evidence="3">
    <location>
        <position position="47"/>
    </location>
    <ligand>
        <name>a divalent metal cation</name>
        <dbReference type="ChEBI" id="CHEBI:60240"/>
    </ligand>
</feature>
<organism evidence="4 5">
    <name type="scientific">Myroides odoratimimus</name>
    <dbReference type="NCBI Taxonomy" id="76832"/>
    <lineage>
        <taxon>Bacteria</taxon>
        <taxon>Pseudomonadati</taxon>
        <taxon>Bacteroidota</taxon>
        <taxon>Flavobacteriia</taxon>
        <taxon>Flavobacteriales</taxon>
        <taxon>Flavobacteriaceae</taxon>
        <taxon>Myroides</taxon>
    </lineage>
</organism>
<dbReference type="InterPro" id="IPR007837">
    <property type="entry name" value="DinB"/>
</dbReference>
<comment type="similarity">
    <text evidence="1">Belongs to the DinB family.</text>
</comment>
<reference evidence="4 5" key="1">
    <citation type="journal article" date="2016" name="J. Zhejiang Univ. Sci. B">
        <title>Antibiotic resistance mechanisms of Myroides sp.</title>
        <authorList>
            <person name="Hu S."/>
            <person name="Yuan S."/>
            <person name="Qu H."/>
            <person name="Jiang T."/>
            <person name="Zhou Y."/>
            <person name="Wang M."/>
            <person name="Ming D."/>
        </authorList>
    </citation>
    <scope>NUCLEOTIDE SEQUENCE [LARGE SCALE GENOMIC DNA]</scope>
    <source>
        <strain evidence="4 5">PR63039</strain>
    </source>
</reference>
<proteinExistence type="inferred from homology"/>
<dbReference type="Pfam" id="PF05163">
    <property type="entry name" value="DinB"/>
    <property type="match status" value="1"/>
</dbReference>
<name>A0A0U3FD16_9FLAO</name>
<feature type="binding site" evidence="3">
    <location>
        <position position="137"/>
    </location>
    <ligand>
        <name>a divalent metal cation</name>
        <dbReference type="ChEBI" id="CHEBI:60240"/>
    </ligand>
</feature>
<dbReference type="eggNOG" id="COG2318">
    <property type="taxonomic scope" value="Bacteria"/>
</dbReference>
<evidence type="ECO:0000256" key="2">
    <source>
        <dbReference type="ARBA" id="ARBA00022723"/>
    </source>
</evidence>
<dbReference type="SUPFAM" id="SSF109854">
    <property type="entry name" value="DinB/YfiT-like putative metalloenzymes"/>
    <property type="match status" value="1"/>
</dbReference>
<dbReference type="Gene3D" id="1.20.120.450">
    <property type="entry name" value="dinb family like domain"/>
    <property type="match status" value="1"/>
</dbReference>
<keyword evidence="2 3" id="KW-0479">Metal-binding</keyword>
<dbReference type="GeneID" id="66974155"/>
<evidence type="ECO:0000256" key="3">
    <source>
        <dbReference type="PIRSR" id="PIRSR607837-1"/>
    </source>
</evidence>
<dbReference type="RefSeq" id="WP_006259933.1">
    <property type="nucleotide sequence ID" value="NZ_BCMQ01000009.1"/>
</dbReference>
<dbReference type="GO" id="GO:0046872">
    <property type="term" value="F:metal ion binding"/>
    <property type="evidence" value="ECO:0007669"/>
    <property type="project" value="UniProtKB-KW"/>
</dbReference>
<accession>A0A0U3FD16</accession>
<evidence type="ECO:0000313" key="4">
    <source>
        <dbReference type="EMBL" id="ALU25518.1"/>
    </source>
</evidence>
<dbReference type="EMBL" id="CP013690">
    <property type="protein sequence ID" value="ALU25518.1"/>
    <property type="molecule type" value="Genomic_DNA"/>
</dbReference>
<dbReference type="AlphaFoldDB" id="A0A0U3FD16"/>
<feature type="binding site" evidence="3">
    <location>
        <position position="133"/>
    </location>
    <ligand>
        <name>a divalent metal cation</name>
        <dbReference type="ChEBI" id="CHEBI:60240"/>
    </ligand>
</feature>
<evidence type="ECO:0000313" key="5">
    <source>
        <dbReference type="Proteomes" id="UP000069030"/>
    </source>
</evidence>
<evidence type="ECO:0000256" key="1">
    <source>
        <dbReference type="ARBA" id="ARBA00008635"/>
    </source>
</evidence>